<dbReference type="EMBL" id="JACEIK010011054">
    <property type="protein sequence ID" value="MCE3215421.1"/>
    <property type="molecule type" value="Genomic_DNA"/>
</dbReference>
<sequence>MTSLHKLLFEIIHKMVIPHQERSTEANYLDLTLMEALDSEIKINLPSLMIQHMSRICNQDKKGHDMAYGFCIRDIFEHLSLPIKNKYVVSMLREELARKDLEIAKMITGHQDAILLIHGKYMIE</sequence>
<gene>
    <name evidence="1" type="ORF">HAX54_002335</name>
</gene>
<name>A0ABS8WV33_DATST</name>
<proteinExistence type="predicted"/>
<comment type="caution">
    <text evidence="1">The sequence shown here is derived from an EMBL/GenBank/DDBJ whole genome shotgun (WGS) entry which is preliminary data.</text>
</comment>
<evidence type="ECO:0000313" key="1">
    <source>
        <dbReference type="EMBL" id="MCE3215421.1"/>
    </source>
</evidence>
<organism evidence="1 2">
    <name type="scientific">Datura stramonium</name>
    <name type="common">Jimsonweed</name>
    <name type="synonym">Common thornapple</name>
    <dbReference type="NCBI Taxonomy" id="4076"/>
    <lineage>
        <taxon>Eukaryota</taxon>
        <taxon>Viridiplantae</taxon>
        <taxon>Streptophyta</taxon>
        <taxon>Embryophyta</taxon>
        <taxon>Tracheophyta</taxon>
        <taxon>Spermatophyta</taxon>
        <taxon>Magnoliopsida</taxon>
        <taxon>eudicotyledons</taxon>
        <taxon>Gunneridae</taxon>
        <taxon>Pentapetalae</taxon>
        <taxon>asterids</taxon>
        <taxon>lamiids</taxon>
        <taxon>Solanales</taxon>
        <taxon>Solanaceae</taxon>
        <taxon>Solanoideae</taxon>
        <taxon>Datureae</taxon>
        <taxon>Datura</taxon>
    </lineage>
</organism>
<protein>
    <submittedName>
        <fullName evidence="1">Uncharacterized protein</fullName>
    </submittedName>
</protein>
<accession>A0ABS8WV33</accession>
<evidence type="ECO:0000313" key="2">
    <source>
        <dbReference type="Proteomes" id="UP000823775"/>
    </source>
</evidence>
<dbReference type="Proteomes" id="UP000823775">
    <property type="component" value="Unassembled WGS sequence"/>
</dbReference>
<reference evidence="1 2" key="1">
    <citation type="journal article" date="2021" name="BMC Genomics">
        <title>Datura genome reveals duplications of psychoactive alkaloid biosynthetic genes and high mutation rate following tissue culture.</title>
        <authorList>
            <person name="Rajewski A."/>
            <person name="Carter-House D."/>
            <person name="Stajich J."/>
            <person name="Litt A."/>
        </authorList>
    </citation>
    <scope>NUCLEOTIDE SEQUENCE [LARGE SCALE GENOMIC DNA]</scope>
    <source>
        <strain evidence="1">AR-01</strain>
    </source>
</reference>
<keyword evidence="2" id="KW-1185">Reference proteome</keyword>